<keyword evidence="1" id="KW-0812">Transmembrane</keyword>
<organism evidence="2 3">
    <name type="scientific">Actinomyces gaoshouyii</name>
    <dbReference type="NCBI Taxonomy" id="1960083"/>
    <lineage>
        <taxon>Bacteria</taxon>
        <taxon>Bacillati</taxon>
        <taxon>Actinomycetota</taxon>
        <taxon>Actinomycetes</taxon>
        <taxon>Actinomycetales</taxon>
        <taxon>Actinomycetaceae</taxon>
        <taxon>Actinomyces</taxon>
    </lineage>
</organism>
<proteinExistence type="predicted"/>
<keyword evidence="3" id="KW-1185">Reference proteome</keyword>
<sequence>MPWLFRWPESRRGVYWPAPSELIGPWAVAAALIAWTVALFAAAIVLFRGRGI</sequence>
<feature type="transmembrane region" description="Helical" evidence="1">
    <location>
        <begin position="23"/>
        <end position="47"/>
    </location>
</feature>
<dbReference type="AlphaFoldDB" id="A0A8H9H9U6"/>
<keyword evidence="1" id="KW-0472">Membrane</keyword>
<gene>
    <name evidence="2" type="ORF">GCM10011612_18050</name>
</gene>
<evidence type="ECO:0000313" key="2">
    <source>
        <dbReference type="EMBL" id="GGO99829.1"/>
    </source>
</evidence>
<name>A0A8H9H9U6_9ACTO</name>
<protein>
    <submittedName>
        <fullName evidence="2">Uncharacterized protein</fullName>
    </submittedName>
</protein>
<keyword evidence="1" id="KW-1133">Transmembrane helix</keyword>
<reference evidence="2" key="1">
    <citation type="journal article" date="2014" name="Int. J. Syst. Evol. Microbiol.">
        <title>Complete genome sequence of Corynebacterium casei LMG S-19264T (=DSM 44701T), isolated from a smear-ripened cheese.</title>
        <authorList>
            <consortium name="US DOE Joint Genome Institute (JGI-PGF)"/>
            <person name="Walter F."/>
            <person name="Albersmeier A."/>
            <person name="Kalinowski J."/>
            <person name="Ruckert C."/>
        </authorList>
    </citation>
    <scope>NUCLEOTIDE SEQUENCE</scope>
    <source>
        <strain evidence="2">CGMCC 4.7372</strain>
    </source>
</reference>
<reference evidence="2" key="2">
    <citation type="submission" date="2020-09" db="EMBL/GenBank/DDBJ databases">
        <authorList>
            <person name="Sun Q."/>
            <person name="Zhou Y."/>
        </authorList>
    </citation>
    <scope>NUCLEOTIDE SEQUENCE</scope>
    <source>
        <strain evidence="2">CGMCC 4.7372</strain>
    </source>
</reference>
<accession>A0A8H9H9U6</accession>
<comment type="caution">
    <text evidence="2">The sequence shown here is derived from an EMBL/GenBank/DDBJ whole genome shotgun (WGS) entry which is preliminary data.</text>
</comment>
<evidence type="ECO:0000313" key="3">
    <source>
        <dbReference type="Proteomes" id="UP000614239"/>
    </source>
</evidence>
<dbReference type="Proteomes" id="UP000614239">
    <property type="component" value="Unassembled WGS sequence"/>
</dbReference>
<dbReference type="EMBL" id="BMNJ01000006">
    <property type="protein sequence ID" value="GGO99829.1"/>
    <property type="molecule type" value="Genomic_DNA"/>
</dbReference>
<evidence type="ECO:0000256" key="1">
    <source>
        <dbReference type="SAM" id="Phobius"/>
    </source>
</evidence>
<dbReference type="RefSeq" id="WP_158082820.1">
    <property type="nucleotide sequence ID" value="NZ_BMNJ01000006.1"/>
</dbReference>